<accession>Q12PH2</accession>
<dbReference type="PANTHER" id="PTHR13369:SF0">
    <property type="entry name" value="GLUTATHIONE S-TRANSFERASE C-TERMINAL DOMAIN-CONTAINING PROTEIN"/>
    <property type="match status" value="1"/>
</dbReference>
<dbReference type="InterPro" id="IPR029063">
    <property type="entry name" value="SAM-dependent_MTases_sf"/>
</dbReference>
<dbReference type="SUPFAM" id="SSF53335">
    <property type="entry name" value="S-adenosyl-L-methionine-dependent methyltransferases"/>
    <property type="match status" value="1"/>
</dbReference>
<dbReference type="InterPro" id="IPR025714">
    <property type="entry name" value="Methyltranfer_dom"/>
</dbReference>
<feature type="region of interest" description="Disordered" evidence="1">
    <location>
        <begin position="86"/>
        <end position="113"/>
    </location>
</feature>
<evidence type="ECO:0000256" key="1">
    <source>
        <dbReference type="SAM" id="MobiDB-lite"/>
    </source>
</evidence>
<dbReference type="AlphaFoldDB" id="Q12PH2"/>
<name>Q12PH2_SHEDO</name>
<dbReference type="OrthoDB" id="5298194at2"/>
<dbReference type="Proteomes" id="UP000001982">
    <property type="component" value="Chromosome"/>
</dbReference>
<evidence type="ECO:0000259" key="2">
    <source>
        <dbReference type="Pfam" id="PF13679"/>
    </source>
</evidence>
<dbReference type="PANTHER" id="PTHR13369">
    <property type="match status" value="1"/>
</dbReference>
<proteinExistence type="predicted"/>
<reference evidence="3 4" key="1">
    <citation type="submission" date="2006-03" db="EMBL/GenBank/DDBJ databases">
        <title>Complete sequence of Shewanella denitrificans OS217.</title>
        <authorList>
            <consortium name="US DOE Joint Genome Institute"/>
            <person name="Copeland A."/>
            <person name="Lucas S."/>
            <person name="Lapidus A."/>
            <person name="Barry K."/>
            <person name="Detter J.C."/>
            <person name="Glavina del Rio T."/>
            <person name="Hammon N."/>
            <person name="Israni S."/>
            <person name="Dalin E."/>
            <person name="Tice H."/>
            <person name="Pitluck S."/>
            <person name="Brettin T."/>
            <person name="Bruce D."/>
            <person name="Han C."/>
            <person name="Tapia R."/>
            <person name="Gilna P."/>
            <person name="Kiss H."/>
            <person name="Schmutz J."/>
            <person name="Larimer F."/>
            <person name="Land M."/>
            <person name="Hauser L."/>
            <person name="Kyrpides N."/>
            <person name="Lykidis A."/>
            <person name="Richardson P."/>
        </authorList>
    </citation>
    <scope>NUCLEOTIDE SEQUENCE [LARGE SCALE GENOMIC DNA]</scope>
    <source>
        <strain evidence="4">OS217 / ATCC BAA-1090 / DSM 15013</strain>
    </source>
</reference>
<keyword evidence="4" id="KW-1185">Reference proteome</keyword>
<dbReference type="KEGG" id="sdn:Sden_1368"/>
<feature type="domain" description="Methyltransferase" evidence="2">
    <location>
        <begin position="165"/>
        <end position="296"/>
    </location>
</feature>
<dbReference type="EMBL" id="CP000302">
    <property type="protein sequence ID" value="ABE54654.1"/>
    <property type="molecule type" value="Genomic_DNA"/>
</dbReference>
<protein>
    <recommendedName>
        <fullName evidence="2">Methyltransferase domain-containing protein</fullName>
    </recommendedName>
</protein>
<gene>
    <name evidence="3" type="ordered locus">Sden_1368</name>
</gene>
<dbReference type="Pfam" id="PF13679">
    <property type="entry name" value="Methyltransf_32"/>
    <property type="match status" value="1"/>
</dbReference>
<evidence type="ECO:0000313" key="3">
    <source>
        <dbReference type="EMBL" id="ABE54654.1"/>
    </source>
</evidence>
<dbReference type="RefSeq" id="WP_011495812.1">
    <property type="nucleotide sequence ID" value="NC_007954.1"/>
</dbReference>
<feature type="compositionally biased region" description="Basic and acidic residues" evidence="1">
    <location>
        <begin position="86"/>
        <end position="110"/>
    </location>
</feature>
<dbReference type="eggNOG" id="ENOG502Z7Q4">
    <property type="taxonomic scope" value="Bacteria"/>
</dbReference>
<organism evidence="3 4">
    <name type="scientific">Shewanella denitrificans (strain OS217 / ATCC BAA-1090 / DSM 15013)</name>
    <dbReference type="NCBI Taxonomy" id="318161"/>
    <lineage>
        <taxon>Bacteria</taxon>
        <taxon>Pseudomonadati</taxon>
        <taxon>Pseudomonadota</taxon>
        <taxon>Gammaproteobacteria</taxon>
        <taxon>Alteromonadales</taxon>
        <taxon>Shewanellaceae</taxon>
        <taxon>Shewanella</taxon>
    </lineage>
</organism>
<dbReference type="HOGENOM" id="CLU_057688_0_0_6"/>
<dbReference type="STRING" id="318161.Sden_1368"/>
<sequence length="468" mass="52455">MANQQQVPSPEYGHHFEQLNRLLLGLAPLWQSLAFECHNLPWAADFPHLAAAVTALDDADIDAIDKDQSVLVATLLPSLSLDLAMRDKKSDENRDKKSGENSDKKSDEQHAPQSQSLIDLLPLLNNAFTARPLNEQCLGEKDAAADNAFNHQDFSRFSAGIKGRKWQQITAFTQMSFQQAPKNLPVLEWCAGKGHLGRLVAKTQQVAVTSLEWQQGLCEQGQLLADKWHLPQEFICLDAFNAIDIQAKNSPIKAEQHAIALHACGDLHVRLLQLASRANAQVISISPCCYHLIRDQVYQPLSNRAQSLAVNGEGLGLNRHHLQLPLQQSVIANPKQQGLRHQEVIWRLAFDCLQRKITGNQHYLPVPTLKQSQLSGSFTDFCHWAANAKELTLPKEIDFAALLHQGQQRHALTLRIDLVSHLFRTALETWLLLDRAIYLQEAGYQVRVSKFCSNSITPRNGFIQGVKY</sequence>
<evidence type="ECO:0000313" key="4">
    <source>
        <dbReference type="Proteomes" id="UP000001982"/>
    </source>
</evidence>